<sequence>MDPLFDAWTQEKILELNLGDALRLAKVWNLEVQGLRQLQEIKSRLLTKWKEGDGRESPKSPVPFLGGILKASQDQEEVRMELQNKLQQTEKLVQDIPEKLKSNLLQSYPSLDDTIRTMAHSLESLQCWILVAGEVGAGKSSIINLFLDCHVLPTDTLKCSNTIVEIRCSDINEARCYFKSSWTDRGQQRSMKPRVIKLDDQRGIQEFKDCVTECDANDDNPYDHIELYYHFKTLSKSVVIVDIPGIGGGNNLDHRLEKYIKSAFGFVYVMNTNTAGGLSHSRLGHLLKTVVNSSKEFGPDSLLFIGNKSENVPQCDTTVVQKDIFEQLSNVYPEIRNNQIHYMSVTKARDIYEDHKTLSDDQVTLLQRIGELIPNPHRHAMKEHYWWLSSLLSRTAYVLRVAGVQHEMSAEELKRKYTEMQGHVAELQHNTDECVKKLRHKVEFEIYRITNTIREMLQHRNLHNKLCKWDNESDCPKVFRKWKLTADEAALKISERIASVMDAWERDNQTLHGIEREIVDVFTKEFGLLTHQVHEIESEYFNPWTLPSF</sequence>
<dbReference type="Proteomes" id="UP000828390">
    <property type="component" value="Unassembled WGS sequence"/>
</dbReference>
<evidence type="ECO:0000259" key="1">
    <source>
        <dbReference type="Pfam" id="PF00350"/>
    </source>
</evidence>
<protein>
    <recommendedName>
        <fullName evidence="1">Dynamin N-terminal domain-containing protein</fullName>
    </recommendedName>
</protein>
<dbReference type="InterPro" id="IPR027417">
    <property type="entry name" value="P-loop_NTPase"/>
</dbReference>
<organism evidence="2 3">
    <name type="scientific">Dreissena polymorpha</name>
    <name type="common">Zebra mussel</name>
    <name type="synonym">Mytilus polymorpha</name>
    <dbReference type="NCBI Taxonomy" id="45954"/>
    <lineage>
        <taxon>Eukaryota</taxon>
        <taxon>Metazoa</taxon>
        <taxon>Spiralia</taxon>
        <taxon>Lophotrochozoa</taxon>
        <taxon>Mollusca</taxon>
        <taxon>Bivalvia</taxon>
        <taxon>Autobranchia</taxon>
        <taxon>Heteroconchia</taxon>
        <taxon>Euheterodonta</taxon>
        <taxon>Imparidentia</taxon>
        <taxon>Neoheterodontei</taxon>
        <taxon>Myida</taxon>
        <taxon>Dreissenoidea</taxon>
        <taxon>Dreissenidae</taxon>
        <taxon>Dreissena</taxon>
    </lineage>
</organism>
<dbReference type="SUPFAM" id="SSF52540">
    <property type="entry name" value="P-loop containing nucleoside triphosphate hydrolases"/>
    <property type="match status" value="1"/>
</dbReference>
<dbReference type="EMBL" id="JAIWYP010000006">
    <property type="protein sequence ID" value="KAH3808046.1"/>
    <property type="molecule type" value="Genomic_DNA"/>
</dbReference>
<gene>
    <name evidence="2" type="ORF">DPMN_136394</name>
</gene>
<comment type="caution">
    <text evidence="2">The sequence shown here is derived from an EMBL/GenBank/DDBJ whole genome shotgun (WGS) entry which is preliminary data.</text>
</comment>
<dbReference type="AlphaFoldDB" id="A0A9D4G399"/>
<dbReference type="PANTHER" id="PTHR26392:SF92">
    <property type="entry name" value="PROTEIN KINASE DOMAIN-CONTAINING PROTEIN"/>
    <property type="match status" value="1"/>
</dbReference>
<dbReference type="Pfam" id="PF00350">
    <property type="entry name" value="Dynamin_N"/>
    <property type="match status" value="1"/>
</dbReference>
<proteinExistence type="predicted"/>
<dbReference type="Gene3D" id="3.40.50.300">
    <property type="entry name" value="P-loop containing nucleotide triphosphate hydrolases"/>
    <property type="match status" value="1"/>
</dbReference>
<keyword evidence="3" id="KW-1185">Reference proteome</keyword>
<evidence type="ECO:0000313" key="2">
    <source>
        <dbReference type="EMBL" id="KAH3808046.1"/>
    </source>
</evidence>
<reference evidence="2" key="2">
    <citation type="submission" date="2020-11" db="EMBL/GenBank/DDBJ databases">
        <authorList>
            <person name="McCartney M.A."/>
            <person name="Auch B."/>
            <person name="Kono T."/>
            <person name="Mallez S."/>
            <person name="Becker A."/>
            <person name="Gohl D.M."/>
            <person name="Silverstein K.A.T."/>
            <person name="Koren S."/>
            <person name="Bechman K.B."/>
            <person name="Herman A."/>
            <person name="Abrahante J.E."/>
            <person name="Garbe J."/>
        </authorList>
    </citation>
    <scope>NUCLEOTIDE SEQUENCE</scope>
    <source>
        <strain evidence="2">Duluth1</strain>
        <tissue evidence="2">Whole animal</tissue>
    </source>
</reference>
<dbReference type="InterPro" id="IPR045063">
    <property type="entry name" value="Dynamin_N"/>
</dbReference>
<evidence type="ECO:0000313" key="3">
    <source>
        <dbReference type="Proteomes" id="UP000828390"/>
    </source>
</evidence>
<name>A0A9D4G399_DREPO</name>
<accession>A0A9D4G399</accession>
<reference evidence="2" key="1">
    <citation type="journal article" date="2019" name="bioRxiv">
        <title>The Genome of the Zebra Mussel, Dreissena polymorpha: A Resource for Invasive Species Research.</title>
        <authorList>
            <person name="McCartney M.A."/>
            <person name="Auch B."/>
            <person name="Kono T."/>
            <person name="Mallez S."/>
            <person name="Zhang Y."/>
            <person name="Obille A."/>
            <person name="Becker A."/>
            <person name="Abrahante J.E."/>
            <person name="Garbe J."/>
            <person name="Badalamenti J.P."/>
            <person name="Herman A."/>
            <person name="Mangelson H."/>
            <person name="Liachko I."/>
            <person name="Sullivan S."/>
            <person name="Sone E.D."/>
            <person name="Koren S."/>
            <person name="Silverstein K.A.T."/>
            <person name="Beckman K.B."/>
            <person name="Gohl D.M."/>
        </authorList>
    </citation>
    <scope>NUCLEOTIDE SEQUENCE</scope>
    <source>
        <strain evidence="2">Duluth1</strain>
        <tissue evidence="2">Whole animal</tissue>
    </source>
</reference>
<feature type="domain" description="Dynamin N-terminal" evidence="1">
    <location>
        <begin position="129"/>
        <end position="275"/>
    </location>
</feature>
<dbReference type="PANTHER" id="PTHR26392">
    <property type="entry name" value="MITOGEN-ACTIVATED PROTEIN KINASE KINASE KINASE 7-RELATED"/>
    <property type="match status" value="1"/>
</dbReference>